<name>A0A250JBC0_9BACT</name>
<evidence type="ECO:0000256" key="1">
    <source>
        <dbReference type="ARBA" id="ARBA00022801"/>
    </source>
</evidence>
<dbReference type="RefSeq" id="WP_095988668.1">
    <property type="nucleotide sequence ID" value="NZ_CP022098.1"/>
</dbReference>
<evidence type="ECO:0000313" key="4">
    <source>
        <dbReference type="Proteomes" id="UP000217257"/>
    </source>
</evidence>
<dbReference type="InterPro" id="IPR000073">
    <property type="entry name" value="AB_hydrolase_1"/>
</dbReference>
<dbReference type="EMBL" id="CP022098">
    <property type="protein sequence ID" value="ATB40868.1"/>
    <property type="molecule type" value="Genomic_DNA"/>
</dbReference>
<dbReference type="GO" id="GO:0016787">
    <property type="term" value="F:hydrolase activity"/>
    <property type="evidence" value="ECO:0007669"/>
    <property type="project" value="UniProtKB-KW"/>
</dbReference>
<feature type="domain" description="AB hydrolase-1" evidence="2">
    <location>
        <begin position="23"/>
        <end position="282"/>
    </location>
</feature>
<dbReference type="Proteomes" id="UP000217257">
    <property type="component" value="Chromosome"/>
</dbReference>
<dbReference type="AlphaFoldDB" id="A0A250JBC0"/>
<dbReference type="PRINTS" id="PR00412">
    <property type="entry name" value="EPOXHYDRLASE"/>
</dbReference>
<gene>
    <name evidence="3" type="ORF">CYFUS_006330</name>
</gene>
<dbReference type="InterPro" id="IPR000639">
    <property type="entry name" value="Epox_hydrolase-like"/>
</dbReference>
<dbReference type="Pfam" id="PF00561">
    <property type="entry name" value="Abhydrolase_1"/>
    <property type="match status" value="1"/>
</dbReference>
<dbReference type="Gene3D" id="3.40.50.1820">
    <property type="entry name" value="alpha/beta hydrolase"/>
    <property type="match status" value="1"/>
</dbReference>
<keyword evidence="1" id="KW-0378">Hydrolase</keyword>
<evidence type="ECO:0000259" key="2">
    <source>
        <dbReference type="Pfam" id="PF00561"/>
    </source>
</evidence>
<sequence length="299" mass="34169">MDHHYADINGIRMHYVTHGAGEPILFIHGFPEYWGVWKKQLNDLGKDYFVIAPDMRGYNLTSKPKEVEAYHIRHLVEDLRCLLEHLGIKKANIVSQDWGALVGWSFVLRQPDYVHRFITINITHPALFDRELRENPRQQLAAQYMLVFQTPQAEGQIVGDDYAWARQAVLNDARAHGAILSEDDMTEWVNSWKQPGSVTGGLNYYRAAKMGPPDHQGHVGGSNLIEGLRPDQLVVHKPVLFIHAEQDTYLLPDGQRGLRDFVPNISIQRLAEATHWATLEKPKEISQLIRNFLGTTRTP</sequence>
<reference evidence="3 4" key="1">
    <citation type="submission" date="2017-06" db="EMBL/GenBank/DDBJ databases">
        <title>Sequencing and comparative analysis of myxobacterial genomes.</title>
        <authorList>
            <person name="Rupp O."/>
            <person name="Goesmann A."/>
            <person name="Sogaard-Andersen L."/>
        </authorList>
    </citation>
    <scope>NUCLEOTIDE SEQUENCE [LARGE SCALE GENOMIC DNA]</scope>
    <source>
        <strain evidence="3 4">DSM 52655</strain>
    </source>
</reference>
<dbReference type="KEGG" id="cfus:CYFUS_006330"/>
<protein>
    <submittedName>
        <fullName evidence="3">Epoxide hydratase</fullName>
    </submittedName>
</protein>
<evidence type="ECO:0000313" key="3">
    <source>
        <dbReference type="EMBL" id="ATB40868.1"/>
    </source>
</evidence>
<proteinExistence type="predicted"/>
<dbReference type="PANTHER" id="PTHR43329">
    <property type="entry name" value="EPOXIDE HYDROLASE"/>
    <property type="match status" value="1"/>
</dbReference>
<organism evidence="3 4">
    <name type="scientific">Cystobacter fuscus</name>
    <dbReference type="NCBI Taxonomy" id="43"/>
    <lineage>
        <taxon>Bacteria</taxon>
        <taxon>Pseudomonadati</taxon>
        <taxon>Myxococcota</taxon>
        <taxon>Myxococcia</taxon>
        <taxon>Myxococcales</taxon>
        <taxon>Cystobacterineae</taxon>
        <taxon>Archangiaceae</taxon>
        <taxon>Cystobacter</taxon>
    </lineage>
</organism>
<dbReference type="InterPro" id="IPR029058">
    <property type="entry name" value="AB_hydrolase_fold"/>
</dbReference>
<accession>A0A250JBC0</accession>
<dbReference type="SUPFAM" id="SSF53474">
    <property type="entry name" value="alpha/beta-Hydrolases"/>
    <property type="match status" value="1"/>
</dbReference>